<evidence type="ECO:0000256" key="1">
    <source>
        <dbReference type="ARBA" id="ARBA00035112"/>
    </source>
</evidence>
<dbReference type="EMBL" id="FJOG01000004">
    <property type="protein sequence ID" value="CZR53533.1"/>
    <property type="molecule type" value="Genomic_DNA"/>
</dbReference>
<dbReference type="Pfam" id="PF11807">
    <property type="entry name" value="UstYa"/>
    <property type="match status" value="1"/>
</dbReference>
<feature type="transmembrane region" description="Helical" evidence="2">
    <location>
        <begin position="28"/>
        <end position="49"/>
    </location>
</feature>
<dbReference type="Proteomes" id="UP000184330">
    <property type="component" value="Unassembled WGS sequence"/>
</dbReference>
<comment type="similarity">
    <text evidence="1">Belongs to the ustYa family.</text>
</comment>
<dbReference type="InterPro" id="IPR021765">
    <property type="entry name" value="UstYa-like"/>
</dbReference>
<organism evidence="3 4">
    <name type="scientific">Phialocephala subalpina</name>
    <dbReference type="NCBI Taxonomy" id="576137"/>
    <lineage>
        <taxon>Eukaryota</taxon>
        <taxon>Fungi</taxon>
        <taxon>Dikarya</taxon>
        <taxon>Ascomycota</taxon>
        <taxon>Pezizomycotina</taxon>
        <taxon>Leotiomycetes</taxon>
        <taxon>Helotiales</taxon>
        <taxon>Mollisiaceae</taxon>
        <taxon>Phialocephala</taxon>
        <taxon>Phialocephala fortinii species complex</taxon>
    </lineage>
</organism>
<keyword evidence="2" id="KW-1133">Transmembrane helix</keyword>
<dbReference type="AlphaFoldDB" id="A0A1L7WLA7"/>
<proteinExistence type="inferred from homology"/>
<evidence type="ECO:0000256" key="2">
    <source>
        <dbReference type="SAM" id="Phobius"/>
    </source>
</evidence>
<name>A0A1L7WLA7_9HELO</name>
<dbReference type="OrthoDB" id="3687641at2759"/>
<reference evidence="3 4" key="1">
    <citation type="submission" date="2016-03" db="EMBL/GenBank/DDBJ databases">
        <authorList>
            <person name="Ploux O."/>
        </authorList>
    </citation>
    <scope>NUCLEOTIDE SEQUENCE [LARGE SCALE GENOMIC DNA]</scope>
    <source>
        <strain evidence="3 4">UAMH 11012</strain>
    </source>
</reference>
<accession>A0A1L7WLA7</accession>
<sequence>MEVDNEAGEALVEGQTSFRYPRSRRPTCGVIIPWALAIFFFYTTCLFALPKDHVPVREVGSFETGFETDFVSSPPEIPVKIVKKRSTNDLLFNTTSQTLQALMCHADLTPVPMIPVEGAPDGAIIGNGELHTCRDFDAVIIEIGGRTREEAEGTRRLRDP</sequence>
<evidence type="ECO:0000313" key="3">
    <source>
        <dbReference type="EMBL" id="CZR53533.1"/>
    </source>
</evidence>
<keyword evidence="4" id="KW-1185">Reference proteome</keyword>
<keyword evidence="2" id="KW-0812">Transmembrane</keyword>
<gene>
    <name evidence="3" type="ORF">PAC_03412</name>
</gene>
<keyword evidence="2" id="KW-0472">Membrane</keyword>
<dbReference type="GO" id="GO:0043386">
    <property type="term" value="P:mycotoxin biosynthetic process"/>
    <property type="evidence" value="ECO:0007669"/>
    <property type="project" value="InterPro"/>
</dbReference>
<evidence type="ECO:0000313" key="4">
    <source>
        <dbReference type="Proteomes" id="UP000184330"/>
    </source>
</evidence>
<protein>
    <submittedName>
        <fullName evidence="3">Uncharacterized protein</fullName>
    </submittedName>
</protein>